<evidence type="ECO:0000313" key="1">
    <source>
        <dbReference type="EMBL" id="KAG1537921.1"/>
    </source>
</evidence>
<organism evidence="1 2">
    <name type="scientific">Rhizopus delemar</name>
    <dbReference type="NCBI Taxonomy" id="936053"/>
    <lineage>
        <taxon>Eukaryota</taxon>
        <taxon>Fungi</taxon>
        <taxon>Fungi incertae sedis</taxon>
        <taxon>Mucoromycota</taxon>
        <taxon>Mucoromycotina</taxon>
        <taxon>Mucoromycetes</taxon>
        <taxon>Mucorales</taxon>
        <taxon>Mucorineae</taxon>
        <taxon>Rhizopodaceae</taxon>
        <taxon>Rhizopus</taxon>
    </lineage>
</organism>
<name>A0A9P6Y2V1_9FUNG</name>
<gene>
    <name evidence="1" type="ORF">G6F50_014766</name>
</gene>
<accession>A0A9P6Y2V1</accession>
<sequence length="174" mass="18424">MRGDGVAGQIALDATGLHDRARRNAVAGHDGVQAGGADHALQPLAGNQRAAVGGAQHHFADRPALGLRLGQQRRQRHHVGVGHPATEEDAVALHVITHCHDVISRREGADADQPGQGQAQLRMLHTFSLHPQHAGKGSNVRAARTPPADPLRNDECIHNENGVPHTLPHPVIVA</sequence>
<reference evidence="1 2" key="1">
    <citation type="journal article" date="2020" name="Microb. Genom.">
        <title>Genetic diversity of clinical and environmental Mucorales isolates obtained from an investigation of mucormycosis cases among solid organ transplant recipients.</title>
        <authorList>
            <person name="Nguyen M.H."/>
            <person name="Kaul D."/>
            <person name="Muto C."/>
            <person name="Cheng S.J."/>
            <person name="Richter R.A."/>
            <person name="Bruno V.M."/>
            <person name="Liu G."/>
            <person name="Beyhan S."/>
            <person name="Sundermann A.J."/>
            <person name="Mounaud S."/>
            <person name="Pasculle A.W."/>
            <person name="Nierman W.C."/>
            <person name="Driscoll E."/>
            <person name="Cumbie R."/>
            <person name="Clancy C.J."/>
            <person name="Dupont C.L."/>
        </authorList>
    </citation>
    <scope>NUCLEOTIDE SEQUENCE [LARGE SCALE GENOMIC DNA]</scope>
    <source>
        <strain evidence="1 2">GL24</strain>
    </source>
</reference>
<dbReference type="AlphaFoldDB" id="A0A9P6Y2V1"/>
<evidence type="ECO:0000313" key="2">
    <source>
        <dbReference type="Proteomes" id="UP000740926"/>
    </source>
</evidence>
<comment type="caution">
    <text evidence="1">The sequence shown here is derived from an EMBL/GenBank/DDBJ whole genome shotgun (WGS) entry which is preliminary data.</text>
</comment>
<proteinExistence type="predicted"/>
<keyword evidence="2" id="KW-1185">Reference proteome</keyword>
<dbReference type="EMBL" id="JAANIU010007397">
    <property type="protein sequence ID" value="KAG1537921.1"/>
    <property type="molecule type" value="Genomic_DNA"/>
</dbReference>
<dbReference type="Proteomes" id="UP000740926">
    <property type="component" value="Unassembled WGS sequence"/>
</dbReference>
<protein>
    <submittedName>
        <fullName evidence="1">Uncharacterized protein</fullName>
    </submittedName>
</protein>